<dbReference type="InterPro" id="IPR003325">
    <property type="entry name" value="TerD"/>
</dbReference>
<name>E4NIW5_KITSK</name>
<dbReference type="RefSeq" id="WP_014140204.1">
    <property type="nucleotide sequence ID" value="NC_016109.1"/>
</dbReference>
<dbReference type="KEGG" id="ksk:KSE_71570"/>
<protein>
    <recommendedName>
        <fullName evidence="4">TerD domain-containing protein</fullName>
    </recommendedName>
</protein>
<gene>
    <name evidence="2" type="ordered locus">KSE_71570</name>
</gene>
<evidence type="ECO:0008006" key="4">
    <source>
        <dbReference type="Google" id="ProtNLM"/>
    </source>
</evidence>
<dbReference type="Proteomes" id="UP000007076">
    <property type="component" value="Chromosome"/>
</dbReference>
<dbReference type="HOGENOM" id="CLU_016726_0_0_11"/>
<dbReference type="STRING" id="452652.KSE_71570"/>
<dbReference type="PATRIC" id="fig|452652.3.peg.7193"/>
<proteinExistence type="predicted"/>
<keyword evidence="3" id="KW-1185">Reference proteome</keyword>
<dbReference type="AlphaFoldDB" id="E4NIW5"/>
<dbReference type="eggNOG" id="COG2310">
    <property type="taxonomic scope" value="Bacteria"/>
</dbReference>
<dbReference type="CDD" id="cd06974">
    <property type="entry name" value="TerD_like"/>
    <property type="match status" value="1"/>
</dbReference>
<organism evidence="2 3">
    <name type="scientific">Kitasatospora setae (strain ATCC 33774 / DSM 43861 / JCM 3304 / KCC A-0304 / NBRC 14216 / KM-6054)</name>
    <name type="common">Streptomyces setae</name>
    <dbReference type="NCBI Taxonomy" id="452652"/>
    <lineage>
        <taxon>Bacteria</taxon>
        <taxon>Bacillati</taxon>
        <taxon>Actinomycetota</taxon>
        <taxon>Actinomycetes</taxon>
        <taxon>Kitasatosporales</taxon>
        <taxon>Streptomycetaceae</taxon>
        <taxon>Kitasatospora</taxon>
    </lineage>
</organism>
<accession>E4NIW5</accession>
<evidence type="ECO:0000313" key="2">
    <source>
        <dbReference type="EMBL" id="BAJ32913.1"/>
    </source>
</evidence>
<reference evidence="2 3" key="1">
    <citation type="journal article" date="2010" name="DNA Res.">
        <title>Genome sequence of Kitasatospora setae NBRC 14216T: an evolutionary snapshot of the family Streptomycetaceae.</title>
        <authorList>
            <person name="Ichikawa N."/>
            <person name="Oguchi A."/>
            <person name="Ikeda H."/>
            <person name="Ishikawa J."/>
            <person name="Kitani S."/>
            <person name="Watanabe Y."/>
            <person name="Nakamura S."/>
            <person name="Katano Y."/>
            <person name="Kishi E."/>
            <person name="Sasagawa M."/>
            <person name="Ankai A."/>
            <person name="Fukui S."/>
            <person name="Hashimoto Y."/>
            <person name="Kamata S."/>
            <person name="Otoguro M."/>
            <person name="Tanikawa S."/>
            <person name="Nihira T."/>
            <person name="Horinouchi S."/>
            <person name="Ohnishi Y."/>
            <person name="Hayakawa M."/>
            <person name="Kuzuyama T."/>
            <person name="Arisawa A."/>
            <person name="Nomoto F."/>
            <person name="Miura H."/>
            <person name="Takahashi Y."/>
            <person name="Fujita N."/>
        </authorList>
    </citation>
    <scope>NUCLEOTIDE SEQUENCE [LARGE SCALE GENOMIC DNA]</scope>
    <source>
        <strain evidence="3">ATCC 33774 / DSM 43861 / JCM 3304 / KCC A-0304 / NBRC 14216 / KM-6054</strain>
    </source>
</reference>
<sequence>MPHDAVALFVPLVVRHTCRLPVPAVPAAPAAPAAPDEGGAGGVDGQGAVLARQFDAALMSVGFKLSGELLARLSELPEAPVRELAAGGLAAVRELLGDHVRHNTYFVDFPRNVPDTEEFWGRLLAELIGAEEEDEGEQEEAAEPFDRFGGLDLLALPGYGRYRHGYEELLAAHEELIAGAGDRVTVLHLGGAPEREAETLYLALAGSTTPLGADALRDLAALARHCADGPQPAGIPVRENRAVVNAARLKAGSGLLPVDTVTDVLRAACALADGDATLATPTRFGPLPRPVRRALLAALDAVVAAAPGKLADVLRHRERFKRLGERLHPHEYPKWPHAAQVFAVARGEQRAQGVDGRVEELLAAGEPGAAAELLAAAAPGKLLRALDRLLRTARTEPERAAVTAAAERALPAASGRLLLSLREHLDNRRSDEAEAPDGAGAPGTGRRVFVNRDARSHVTADLRPPLPATARARLVAALDAETARRLPVDPPRLLVDPELLDVALPLSGNASAAGLGVLPRGSLQPVRGELLRFFVYWKQRERATDFDLSALMLDESYDNPTWLSYTELSSVAGEHSGDVIEAPEGASEFINLRLAKVPGAFIVPQVNVYRGEGFAEVEESFFGWMLREDEQRGRPFEPRTVRMKSDLRGAGRVALPLVFERRADGEWYARWLHVYLRGEPVGNRVEGNRVTVADLLRAGTEPTYLTVRHLVGLMVANGAELLPWDGPAPDGPVTYLGLDHPEGLPEGSRVITPGNLRELIPA</sequence>
<evidence type="ECO:0000256" key="1">
    <source>
        <dbReference type="SAM" id="MobiDB-lite"/>
    </source>
</evidence>
<feature type="region of interest" description="Disordered" evidence="1">
    <location>
        <begin position="428"/>
        <end position="447"/>
    </location>
</feature>
<dbReference type="EMBL" id="AP010968">
    <property type="protein sequence ID" value="BAJ32913.1"/>
    <property type="molecule type" value="Genomic_DNA"/>
</dbReference>
<evidence type="ECO:0000313" key="3">
    <source>
        <dbReference type="Proteomes" id="UP000007076"/>
    </source>
</evidence>